<proteinExistence type="predicted"/>
<protein>
    <recommendedName>
        <fullName evidence="1">SnoaL-like domain-containing protein</fullName>
    </recommendedName>
</protein>
<evidence type="ECO:0000259" key="1">
    <source>
        <dbReference type="Pfam" id="PF13577"/>
    </source>
</evidence>
<dbReference type="SUPFAM" id="SSF54427">
    <property type="entry name" value="NTF2-like"/>
    <property type="match status" value="1"/>
</dbReference>
<dbReference type="AlphaFoldDB" id="A0A382LWW3"/>
<name>A0A382LWW3_9ZZZZ</name>
<accession>A0A382LWW3</accession>
<dbReference type="EMBL" id="UINC01089698">
    <property type="protein sequence ID" value="SVC41003.1"/>
    <property type="molecule type" value="Genomic_DNA"/>
</dbReference>
<feature type="domain" description="SnoaL-like" evidence="1">
    <location>
        <begin position="21"/>
        <end position="86"/>
    </location>
</feature>
<gene>
    <name evidence="2" type="ORF">METZ01_LOCUS293857</name>
</gene>
<sequence>PPVDAPTMLALWRSSVIVYDDGTPRTRHLVTNPILTIDEEGGTATCRSTYTVLQQVPGSELRPVASGRYHDRFERVDGIWRFSERDFTMLDLVGDLSHHLTIDPP</sequence>
<organism evidence="2">
    <name type="scientific">marine metagenome</name>
    <dbReference type="NCBI Taxonomy" id="408172"/>
    <lineage>
        <taxon>unclassified sequences</taxon>
        <taxon>metagenomes</taxon>
        <taxon>ecological metagenomes</taxon>
    </lineage>
</organism>
<dbReference type="Pfam" id="PF13577">
    <property type="entry name" value="SnoaL_4"/>
    <property type="match status" value="1"/>
</dbReference>
<reference evidence="2" key="1">
    <citation type="submission" date="2018-05" db="EMBL/GenBank/DDBJ databases">
        <authorList>
            <person name="Lanie J.A."/>
            <person name="Ng W.-L."/>
            <person name="Kazmierczak K.M."/>
            <person name="Andrzejewski T.M."/>
            <person name="Davidsen T.M."/>
            <person name="Wayne K.J."/>
            <person name="Tettelin H."/>
            <person name="Glass J.I."/>
            <person name="Rusch D."/>
            <person name="Podicherti R."/>
            <person name="Tsui H.-C.T."/>
            <person name="Winkler M.E."/>
        </authorList>
    </citation>
    <scope>NUCLEOTIDE SEQUENCE</scope>
</reference>
<feature type="non-terminal residue" evidence="2">
    <location>
        <position position="1"/>
    </location>
</feature>
<dbReference type="Gene3D" id="3.10.450.50">
    <property type="match status" value="1"/>
</dbReference>
<dbReference type="InterPro" id="IPR037401">
    <property type="entry name" value="SnoaL-like"/>
</dbReference>
<dbReference type="InterPro" id="IPR032710">
    <property type="entry name" value="NTF2-like_dom_sf"/>
</dbReference>
<evidence type="ECO:0000313" key="2">
    <source>
        <dbReference type="EMBL" id="SVC41003.1"/>
    </source>
</evidence>